<keyword evidence="1" id="KW-0472">Membrane</keyword>
<keyword evidence="1" id="KW-1133">Transmembrane helix</keyword>
<name>A0A8S5LVX9_9CAUD</name>
<organism evidence="2">
    <name type="scientific">Myoviridae sp. ctplG2</name>
    <dbReference type="NCBI Taxonomy" id="2826700"/>
    <lineage>
        <taxon>Viruses</taxon>
        <taxon>Duplodnaviria</taxon>
        <taxon>Heunggongvirae</taxon>
        <taxon>Uroviricota</taxon>
        <taxon>Caudoviricetes</taxon>
    </lineage>
</organism>
<feature type="transmembrane region" description="Helical" evidence="1">
    <location>
        <begin position="6"/>
        <end position="22"/>
    </location>
</feature>
<accession>A0A8S5LVX9</accession>
<protein>
    <submittedName>
        <fullName evidence="2">Uncharacterized protein</fullName>
    </submittedName>
</protein>
<keyword evidence="1" id="KW-0812">Transmembrane</keyword>
<evidence type="ECO:0000256" key="1">
    <source>
        <dbReference type="SAM" id="Phobius"/>
    </source>
</evidence>
<reference evidence="2" key="1">
    <citation type="journal article" date="2021" name="Proc. Natl. Acad. Sci. U.S.A.">
        <title>A Catalog of Tens of Thousands of Viruses from Human Metagenomes Reveals Hidden Associations with Chronic Diseases.</title>
        <authorList>
            <person name="Tisza M.J."/>
            <person name="Buck C.B."/>
        </authorList>
    </citation>
    <scope>NUCLEOTIDE SEQUENCE</scope>
    <source>
        <strain evidence="2">CtplG2</strain>
    </source>
</reference>
<proteinExistence type="predicted"/>
<dbReference type="EMBL" id="BK014753">
    <property type="protein sequence ID" value="DAD74185.1"/>
    <property type="molecule type" value="Genomic_DNA"/>
</dbReference>
<evidence type="ECO:0000313" key="2">
    <source>
        <dbReference type="EMBL" id="DAD74185.1"/>
    </source>
</evidence>
<sequence>MILRLSLNIIFLNIYNFCYLNYKNMQHKNKMQHEMQHEIRSYDIQKPAVKKTAGQCSN</sequence>